<keyword evidence="11 12" id="KW-0998">Cell outer membrane</keyword>
<keyword evidence="4" id="KW-0410">Iron transport</keyword>
<dbReference type="GO" id="GO:0015344">
    <property type="term" value="F:siderophore uptake transmembrane transporter activity"/>
    <property type="evidence" value="ECO:0007669"/>
    <property type="project" value="TreeGrafter"/>
</dbReference>
<dbReference type="GO" id="GO:0009279">
    <property type="term" value="C:cell outer membrane"/>
    <property type="evidence" value="ECO:0007669"/>
    <property type="project" value="UniProtKB-SubCell"/>
</dbReference>
<feature type="domain" description="TonB-dependent receptor-like beta-barrel" evidence="15">
    <location>
        <begin position="425"/>
        <end position="994"/>
    </location>
</feature>
<dbReference type="PANTHER" id="PTHR32552">
    <property type="entry name" value="FERRICHROME IRON RECEPTOR-RELATED"/>
    <property type="match status" value="1"/>
</dbReference>
<dbReference type="EMBL" id="FOXH01000018">
    <property type="protein sequence ID" value="SFQ41797.1"/>
    <property type="molecule type" value="Genomic_DNA"/>
</dbReference>
<keyword evidence="5 12" id="KW-0812">Transmembrane</keyword>
<evidence type="ECO:0000259" key="16">
    <source>
        <dbReference type="Pfam" id="PF07715"/>
    </source>
</evidence>
<evidence type="ECO:0000256" key="13">
    <source>
        <dbReference type="RuleBase" id="RU003357"/>
    </source>
</evidence>
<organism evidence="17 18">
    <name type="scientific">Pseudarcicella hirudinis</name>
    <dbReference type="NCBI Taxonomy" id="1079859"/>
    <lineage>
        <taxon>Bacteria</taxon>
        <taxon>Pseudomonadati</taxon>
        <taxon>Bacteroidota</taxon>
        <taxon>Cytophagia</taxon>
        <taxon>Cytophagales</taxon>
        <taxon>Flectobacillaceae</taxon>
        <taxon>Pseudarcicella</taxon>
    </lineage>
</organism>
<evidence type="ECO:0000256" key="9">
    <source>
        <dbReference type="ARBA" id="ARBA00023077"/>
    </source>
</evidence>
<dbReference type="InterPro" id="IPR036942">
    <property type="entry name" value="Beta-barrel_TonB_sf"/>
</dbReference>
<evidence type="ECO:0000256" key="2">
    <source>
        <dbReference type="ARBA" id="ARBA00022448"/>
    </source>
</evidence>
<dbReference type="AlphaFoldDB" id="A0A1I5YD19"/>
<dbReference type="InterPro" id="IPR012910">
    <property type="entry name" value="Plug_dom"/>
</dbReference>
<proteinExistence type="inferred from homology"/>
<dbReference type="Gene3D" id="2.170.130.10">
    <property type="entry name" value="TonB-dependent receptor, plug domain"/>
    <property type="match status" value="1"/>
</dbReference>
<dbReference type="Gene3D" id="2.60.40.1120">
    <property type="entry name" value="Carboxypeptidase-like, regulatory domain"/>
    <property type="match status" value="1"/>
</dbReference>
<comment type="subcellular location">
    <subcellularLocation>
        <location evidence="1 12">Cell outer membrane</location>
        <topology evidence="1 12">Multi-pass membrane protein</topology>
    </subcellularLocation>
</comment>
<dbReference type="Pfam" id="PF13715">
    <property type="entry name" value="CarbopepD_reg_2"/>
    <property type="match status" value="1"/>
</dbReference>
<dbReference type="Proteomes" id="UP000199306">
    <property type="component" value="Unassembled WGS sequence"/>
</dbReference>
<keyword evidence="8" id="KW-0406">Ion transport</keyword>
<dbReference type="SUPFAM" id="SSF49464">
    <property type="entry name" value="Carboxypeptidase regulatory domain-like"/>
    <property type="match status" value="1"/>
</dbReference>
<evidence type="ECO:0000256" key="11">
    <source>
        <dbReference type="ARBA" id="ARBA00023237"/>
    </source>
</evidence>
<evidence type="ECO:0000256" key="5">
    <source>
        <dbReference type="ARBA" id="ARBA00022692"/>
    </source>
</evidence>
<evidence type="ECO:0000256" key="7">
    <source>
        <dbReference type="ARBA" id="ARBA00023004"/>
    </source>
</evidence>
<dbReference type="NCBIfam" id="TIGR04056">
    <property type="entry name" value="OMP_RagA_SusC"/>
    <property type="match status" value="1"/>
</dbReference>
<sequence length="1038" mass="114051">MRKNVRERFMGILTIWGIIFSFSSFAQNRQITGKISDPSDGSALPGVSVQVKGTARGTTTDASGVYKIQASDNAVLVFSSVGYLKKEVKVSGQSVIDVTMESDVSQLDEIVVTALGQTQEKRALGYSVQEIKSDAIKNSGEQNLVGALQGKIAGAVITGSGGAPGSGVNIILRGITSLSSGSDNQPLFVVDGIIISNTTNAGNPLPSAGSSSPGASEQFGNTNRAADINPEDVEAISVLKGPAATALYGLRASNGAIIITTKRGKSGKLRVNVSSTVGIDNVSKTPDYQNRFIQGRFGEFISETEIAQRSIFRSFGPALMGDTNPNDKIYDNFRDFYRTGFRNNNNVSISKGGDKGNIYFSLGRNYQSGIIPNTDFERTSLKLAGLYNVTKSFSVSGSVNYVNSGGKRPPAGDKSIFSSLSYWPNSYDVNDYIKPDGSQKNITLGVVDNPRYLVEKSPRIDNVNRYIADIALNYAFNSWLSAKYQVTYDTYHETRSRTVDSTFDVGVQVKGFLVKEDLNFREINSNFYLTAKKSFNENWNGSVMVGNSIVDSKKPDSYYTRGERLLGSNPSEIGSYKNTETRFYSPGQYRIVSFFGDAKLNYKDVLYLNVTGRNDIVSTLPVQNNSFFYPSVSLGYVFTESLPKGNILSYGKLRASWAQVGKGADPYITSTYFAPVTNFPYNNNVPGYSRVTTTADPNLRPERTTSIEVGAELRFLKNRLSVDATYFTMDSKDQIVNAPVTNASGYANYYTNIGLIRNQGVELLVSGKPVQTKNFSWDVSVNWSKLSGKVLEMPPALQEIVYFDNTKTFLKVRQGSNLGDLWGFEYVKSPDGQTVIQANGFPLVSTTATKVGNAMPDWQGGLTNTVTYKGLSLSFLLEWRQGGNVVDMAEENSVRNGITKFTERRYEQVVYKGVVAQKNTDGSTSYVPNTKLVYLDDNFYRSANQFYYWSGFTVQDGSWFRLRSVNISYSLPKKLIANSVFKNGVRFSFTGTNLFLNTPFRGYDPEALSFGSGTNRIGFVGRNNPSTRSFQFGVSVNF</sequence>
<keyword evidence="2 12" id="KW-0813">Transport</keyword>
<dbReference type="PROSITE" id="PS52016">
    <property type="entry name" value="TONB_DEPENDENT_REC_3"/>
    <property type="match status" value="1"/>
</dbReference>
<evidence type="ECO:0000259" key="15">
    <source>
        <dbReference type="Pfam" id="PF00593"/>
    </source>
</evidence>
<evidence type="ECO:0000313" key="18">
    <source>
        <dbReference type="Proteomes" id="UP000199306"/>
    </source>
</evidence>
<evidence type="ECO:0000256" key="10">
    <source>
        <dbReference type="ARBA" id="ARBA00023136"/>
    </source>
</evidence>
<dbReference type="RefSeq" id="WP_092019376.1">
    <property type="nucleotide sequence ID" value="NZ_FOXH01000018.1"/>
</dbReference>
<evidence type="ECO:0000256" key="3">
    <source>
        <dbReference type="ARBA" id="ARBA00022452"/>
    </source>
</evidence>
<evidence type="ECO:0000256" key="1">
    <source>
        <dbReference type="ARBA" id="ARBA00004571"/>
    </source>
</evidence>
<evidence type="ECO:0000313" key="17">
    <source>
        <dbReference type="EMBL" id="SFQ41797.1"/>
    </source>
</evidence>
<keyword evidence="7" id="KW-0408">Iron</keyword>
<dbReference type="NCBIfam" id="TIGR04057">
    <property type="entry name" value="SusC_RagA_signa"/>
    <property type="match status" value="1"/>
</dbReference>
<feature type="domain" description="TonB-dependent receptor plug" evidence="16">
    <location>
        <begin position="121"/>
        <end position="256"/>
    </location>
</feature>
<keyword evidence="6" id="KW-0732">Signal</keyword>
<evidence type="ECO:0000256" key="14">
    <source>
        <dbReference type="SAM" id="MobiDB-lite"/>
    </source>
</evidence>
<feature type="compositionally biased region" description="Low complexity" evidence="14">
    <location>
        <begin position="204"/>
        <end position="216"/>
    </location>
</feature>
<dbReference type="InterPro" id="IPR039426">
    <property type="entry name" value="TonB-dep_rcpt-like"/>
</dbReference>
<dbReference type="OrthoDB" id="9768177at2"/>
<accession>A0A1I5YD19</accession>
<dbReference type="InterPro" id="IPR023997">
    <property type="entry name" value="TonB-dep_OMP_SusC/RagA_CS"/>
</dbReference>
<name>A0A1I5YD19_9BACT</name>
<dbReference type="Pfam" id="PF07715">
    <property type="entry name" value="Plug"/>
    <property type="match status" value="1"/>
</dbReference>
<protein>
    <submittedName>
        <fullName evidence="17">TonB-linked outer membrane protein, SusC/RagA family</fullName>
    </submittedName>
</protein>
<keyword evidence="10 12" id="KW-0472">Membrane</keyword>
<dbReference type="PANTHER" id="PTHR32552:SF68">
    <property type="entry name" value="FERRICHROME OUTER MEMBRANE TRANSPORTER_PHAGE RECEPTOR"/>
    <property type="match status" value="1"/>
</dbReference>
<dbReference type="STRING" id="1079859.SAMN04515674_1186"/>
<dbReference type="Pfam" id="PF00593">
    <property type="entry name" value="TonB_dep_Rec_b-barrel"/>
    <property type="match status" value="1"/>
</dbReference>
<dbReference type="InterPro" id="IPR023996">
    <property type="entry name" value="TonB-dep_OMP_SusC/RagA"/>
</dbReference>
<evidence type="ECO:0000256" key="6">
    <source>
        <dbReference type="ARBA" id="ARBA00022729"/>
    </source>
</evidence>
<feature type="region of interest" description="Disordered" evidence="14">
    <location>
        <begin position="204"/>
        <end position="223"/>
    </location>
</feature>
<keyword evidence="18" id="KW-1185">Reference proteome</keyword>
<reference evidence="17 18" key="1">
    <citation type="submission" date="2016-10" db="EMBL/GenBank/DDBJ databases">
        <authorList>
            <person name="de Groot N.N."/>
        </authorList>
    </citation>
    <scope>NUCLEOTIDE SEQUENCE [LARGE SCALE GENOMIC DNA]</scope>
    <source>
        <strain evidence="18">E92,LMG 26720,CCM 7988</strain>
    </source>
</reference>
<evidence type="ECO:0000256" key="4">
    <source>
        <dbReference type="ARBA" id="ARBA00022496"/>
    </source>
</evidence>
<dbReference type="SUPFAM" id="SSF56935">
    <property type="entry name" value="Porins"/>
    <property type="match status" value="1"/>
</dbReference>
<dbReference type="InterPro" id="IPR000531">
    <property type="entry name" value="Beta-barrel_TonB"/>
</dbReference>
<dbReference type="Gene3D" id="2.40.170.20">
    <property type="entry name" value="TonB-dependent receptor, beta-barrel domain"/>
    <property type="match status" value="1"/>
</dbReference>
<keyword evidence="9 13" id="KW-0798">TonB box</keyword>
<gene>
    <name evidence="17" type="ORF">SAMN04515674_1186</name>
</gene>
<keyword evidence="3 12" id="KW-1134">Transmembrane beta strand</keyword>
<dbReference type="InterPro" id="IPR008969">
    <property type="entry name" value="CarboxyPept-like_regulatory"/>
</dbReference>
<evidence type="ECO:0000256" key="8">
    <source>
        <dbReference type="ARBA" id="ARBA00023065"/>
    </source>
</evidence>
<evidence type="ECO:0000256" key="12">
    <source>
        <dbReference type="PROSITE-ProRule" id="PRU01360"/>
    </source>
</evidence>
<dbReference type="InterPro" id="IPR037066">
    <property type="entry name" value="Plug_dom_sf"/>
</dbReference>
<comment type="similarity">
    <text evidence="12 13">Belongs to the TonB-dependent receptor family.</text>
</comment>